<keyword evidence="1" id="KW-0472">Membrane</keyword>
<evidence type="ECO:0000313" key="3">
    <source>
        <dbReference type="Proteomes" id="UP000571854"/>
    </source>
</evidence>
<keyword evidence="1" id="KW-1133">Transmembrane helix</keyword>
<feature type="transmembrane region" description="Helical" evidence="1">
    <location>
        <begin position="12"/>
        <end position="33"/>
    </location>
</feature>
<evidence type="ECO:0000313" key="2">
    <source>
        <dbReference type="EMBL" id="MBA2846475.1"/>
    </source>
</evidence>
<evidence type="ECO:0000256" key="1">
    <source>
        <dbReference type="SAM" id="Phobius"/>
    </source>
</evidence>
<keyword evidence="1" id="KW-0812">Transmembrane</keyword>
<name>A0A7J9NLZ3_METMI</name>
<gene>
    <name evidence="2" type="ORF">HNP88_000659</name>
</gene>
<sequence length="37" mass="4244">MPIMDTDTFVWLFTNIIYVGLILIAISTIFGVIRRSL</sequence>
<dbReference type="Proteomes" id="UP000571854">
    <property type="component" value="Unassembled WGS sequence"/>
</dbReference>
<organism evidence="2 3">
    <name type="scientific">Methanococcus maripaludis</name>
    <name type="common">Methanococcus deltae</name>
    <dbReference type="NCBI Taxonomy" id="39152"/>
    <lineage>
        <taxon>Archaea</taxon>
        <taxon>Methanobacteriati</taxon>
        <taxon>Methanobacteriota</taxon>
        <taxon>Methanomada group</taxon>
        <taxon>Methanococci</taxon>
        <taxon>Methanococcales</taxon>
        <taxon>Methanococcaceae</taxon>
        <taxon>Methanococcus</taxon>
    </lineage>
</organism>
<protein>
    <submittedName>
        <fullName evidence="2">Uncharacterized protein</fullName>
    </submittedName>
</protein>
<dbReference type="EMBL" id="JACDUJ010000001">
    <property type="protein sequence ID" value="MBA2846475.1"/>
    <property type="molecule type" value="Genomic_DNA"/>
</dbReference>
<proteinExistence type="predicted"/>
<dbReference type="AlphaFoldDB" id="A0A7J9NLZ3"/>
<reference evidence="2 3" key="1">
    <citation type="submission" date="2020-07" db="EMBL/GenBank/DDBJ databases">
        <title>Genomic Encyclopedia of Type Strains, Phase IV (KMG-V): Genome sequencing to study the core and pangenomes of soil and plant-associated prokaryotes.</title>
        <authorList>
            <person name="Whitman W."/>
        </authorList>
    </citation>
    <scope>NUCLEOTIDE SEQUENCE [LARGE SCALE GENOMIC DNA]</scope>
    <source>
        <strain evidence="2 3">A5</strain>
    </source>
</reference>
<accession>A0A7J9NLZ3</accession>
<comment type="caution">
    <text evidence="2">The sequence shown here is derived from an EMBL/GenBank/DDBJ whole genome shotgun (WGS) entry which is preliminary data.</text>
</comment>